<sequence length="105" mass="12019">MRATVDLIKDNLQPQHVFGRWGGEEFLYLLPDTDLEKAKEFAEKLRLQVEANCYVVMRHVTMSLGVTSIMEGDDMNSFVKRADEALYMAKENGRNHVVGYITHGK</sequence>
<evidence type="ECO:0000259" key="1">
    <source>
        <dbReference type="PROSITE" id="PS50887"/>
    </source>
</evidence>
<dbReference type="PROSITE" id="PS50887">
    <property type="entry name" value="GGDEF"/>
    <property type="match status" value="1"/>
</dbReference>
<keyword evidence="3" id="KW-1185">Reference proteome</keyword>
<dbReference type="NCBIfam" id="TIGR00254">
    <property type="entry name" value="GGDEF"/>
    <property type="match status" value="1"/>
</dbReference>
<dbReference type="GO" id="GO:0005886">
    <property type="term" value="C:plasma membrane"/>
    <property type="evidence" value="ECO:0007669"/>
    <property type="project" value="TreeGrafter"/>
</dbReference>
<dbReference type="SUPFAM" id="SSF55073">
    <property type="entry name" value="Nucleotide cyclase"/>
    <property type="match status" value="1"/>
</dbReference>
<dbReference type="InterPro" id="IPR029787">
    <property type="entry name" value="Nucleotide_cyclase"/>
</dbReference>
<comment type="caution">
    <text evidence="2">The sequence shown here is derived from an EMBL/GenBank/DDBJ whole genome shotgun (WGS) entry which is preliminary data.</text>
</comment>
<dbReference type="PANTHER" id="PTHR45138:SF9">
    <property type="entry name" value="DIGUANYLATE CYCLASE DGCM-RELATED"/>
    <property type="match status" value="1"/>
</dbReference>
<proteinExistence type="predicted"/>
<organism evidence="2 3">
    <name type="scientific">Selenomonas caprae</name>
    <dbReference type="NCBI Taxonomy" id="2606905"/>
    <lineage>
        <taxon>Bacteria</taxon>
        <taxon>Bacillati</taxon>
        <taxon>Bacillota</taxon>
        <taxon>Negativicutes</taxon>
        <taxon>Selenomonadales</taxon>
        <taxon>Selenomonadaceae</taxon>
        <taxon>Selenomonas</taxon>
    </lineage>
</organism>
<dbReference type="Gene3D" id="3.30.70.270">
    <property type="match status" value="1"/>
</dbReference>
<dbReference type="InterPro" id="IPR043128">
    <property type="entry name" value="Rev_trsase/Diguanyl_cyclase"/>
</dbReference>
<dbReference type="GO" id="GO:0052621">
    <property type="term" value="F:diguanylate cyclase activity"/>
    <property type="evidence" value="ECO:0007669"/>
    <property type="project" value="TreeGrafter"/>
</dbReference>
<dbReference type="EMBL" id="VTOZ01000028">
    <property type="protein sequence ID" value="TYZ27331.1"/>
    <property type="molecule type" value="Genomic_DNA"/>
</dbReference>
<dbReference type="InterPro" id="IPR000160">
    <property type="entry name" value="GGDEF_dom"/>
</dbReference>
<dbReference type="InterPro" id="IPR050469">
    <property type="entry name" value="Diguanylate_Cyclase"/>
</dbReference>
<reference evidence="2 3" key="1">
    <citation type="submission" date="2019-08" db="EMBL/GenBank/DDBJ databases">
        <title>Selenomonas sp. mPRGC5 and Selenomonas sp. mPRGC8 isolated from ruminal fluid of dairy goat (Capra hircus).</title>
        <authorList>
            <person name="Poothong S."/>
            <person name="Nuengjamnong C."/>
            <person name="Tanasupawat S."/>
        </authorList>
    </citation>
    <scope>NUCLEOTIDE SEQUENCE [LARGE SCALE GENOMIC DNA]</scope>
    <source>
        <strain evidence="3">mPRGC8</strain>
    </source>
</reference>
<evidence type="ECO:0000313" key="2">
    <source>
        <dbReference type="EMBL" id="TYZ27331.1"/>
    </source>
</evidence>
<dbReference type="GO" id="GO:0043709">
    <property type="term" value="P:cell adhesion involved in single-species biofilm formation"/>
    <property type="evidence" value="ECO:0007669"/>
    <property type="project" value="TreeGrafter"/>
</dbReference>
<evidence type="ECO:0000313" key="3">
    <source>
        <dbReference type="Proteomes" id="UP000322783"/>
    </source>
</evidence>
<dbReference type="CDD" id="cd01949">
    <property type="entry name" value="GGDEF"/>
    <property type="match status" value="1"/>
</dbReference>
<dbReference type="Pfam" id="PF00990">
    <property type="entry name" value="GGDEF"/>
    <property type="match status" value="1"/>
</dbReference>
<dbReference type="AlphaFoldDB" id="A0A5D6WFK6"/>
<dbReference type="PANTHER" id="PTHR45138">
    <property type="entry name" value="REGULATORY COMPONENTS OF SENSORY TRANSDUCTION SYSTEM"/>
    <property type="match status" value="1"/>
</dbReference>
<name>A0A5D6WFK6_9FIRM</name>
<gene>
    <name evidence="2" type="ORF">FZ041_11610</name>
</gene>
<dbReference type="SMART" id="SM00267">
    <property type="entry name" value="GGDEF"/>
    <property type="match status" value="1"/>
</dbReference>
<accession>A0A5D6WFK6</accession>
<dbReference type="GO" id="GO:1902201">
    <property type="term" value="P:negative regulation of bacterial-type flagellum-dependent cell motility"/>
    <property type="evidence" value="ECO:0007669"/>
    <property type="project" value="TreeGrafter"/>
</dbReference>
<protein>
    <submittedName>
        <fullName evidence="2">GGDEF domain-containing protein</fullName>
    </submittedName>
</protein>
<feature type="domain" description="GGDEF" evidence="1">
    <location>
        <begin position="1"/>
        <end position="102"/>
    </location>
</feature>
<dbReference type="Proteomes" id="UP000322783">
    <property type="component" value="Unassembled WGS sequence"/>
</dbReference>